<proteinExistence type="predicted"/>
<reference evidence="8" key="1">
    <citation type="journal article" date="2020" name="Stud. Mycol.">
        <title>101 Dothideomycetes genomes: a test case for predicting lifestyles and emergence of pathogens.</title>
        <authorList>
            <person name="Haridas S."/>
            <person name="Albert R."/>
            <person name="Binder M."/>
            <person name="Bloem J."/>
            <person name="Labutti K."/>
            <person name="Salamov A."/>
            <person name="Andreopoulos B."/>
            <person name="Baker S."/>
            <person name="Barry K."/>
            <person name="Bills G."/>
            <person name="Bluhm B."/>
            <person name="Cannon C."/>
            <person name="Castanera R."/>
            <person name="Culley D."/>
            <person name="Daum C."/>
            <person name="Ezra D."/>
            <person name="Gonzalez J."/>
            <person name="Henrissat B."/>
            <person name="Kuo A."/>
            <person name="Liang C."/>
            <person name="Lipzen A."/>
            <person name="Lutzoni F."/>
            <person name="Magnuson J."/>
            <person name="Mondo S."/>
            <person name="Nolan M."/>
            <person name="Ohm R."/>
            <person name="Pangilinan J."/>
            <person name="Park H.-J."/>
            <person name="Ramirez L."/>
            <person name="Alfaro M."/>
            <person name="Sun H."/>
            <person name="Tritt A."/>
            <person name="Yoshinaga Y."/>
            <person name="Zwiers L.-H."/>
            <person name="Turgeon B."/>
            <person name="Goodwin S."/>
            <person name="Spatafora J."/>
            <person name="Crous P."/>
            <person name="Grigoriev I."/>
        </authorList>
    </citation>
    <scope>NUCLEOTIDE SEQUENCE</scope>
    <source>
        <strain evidence="8">CBS 279.74</strain>
    </source>
</reference>
<feature type="transmembrane region" description="Helical" evidence="6">
    <location>
        <begin position="375"/>
        <end position="397"/>
    </location>
</feature>
<keyword evidence="4 6" id="KW-0472">Membrane</keyword>
<feature type="transmembrane region" description="Helical" evidence="6">
    <location>
        <begin position="344"/>
        <end position="363"/>
    </location>
</feature>
<dbReference type="GO" id="GO:0005886">
    <property type="term" value="C:plasma membrane"/>
    <property type="evidence" value="ECO:0007669"/>
    <property type="project" value="TreeGrafter"/>
</dbReference>
<organism evidence="8 9">
    <name type="scientific">Pleomassaria siparia CBS 279.74</name>
    <dbReference type="NCBI Taxonomy" id="1314801"/>
    <lineage>
        <taxon>Eukaryota</taxon>
        <taxon>Fungi</taxon>
        <taxon>Dikarya</taxon>
        <taxon>Ascomycota</taxon>
        <taxon>Pezizomycotina</taxon>
        <taxon>Dothideomycetes</taxon>
        <taxon>Pleosporomycetidae</taxon>
        <taxon>Pleosporales</taxon>
        <taxon>Pleomassariaceae</taxon>
        <taxon>Pleomassaria</taxon>
    </lineage>
</organism>
<dbReference type="Pfam" id="PF11710">
    <property type="entry name" value="Git3"/>
    <property type="match status" value="1"/>
</dbReference>
<evidence type="ECO:0000256" key="3">
    <source>
        <dbReference type="ARBA" id="ARBA00022989"/>
    </source>
</evidence>
<dbReference type="Proteomes" id="UP000799428">
    <property type="component" value="Unassembled WGS sequence"/>
</dbReference>
<evidence type="ECO:0000256" key="2">
    <source>
        <dbReference type="ARBA" id="ARBA00022692"/>
    </source>
</evidence>
<dbReference type="GO" id="GO:0004930">
    <property type="term" value="F:G protein-coupled receptor activity"/>
    <property type="evidence" value="ECO:0007669"/>
    <property type="project" value="TreeGrafter"/>
</dbReference>
<dbReference type="PANTHER" id="PTHR23112">
    <property type="entry name" value="G PROTEIN-COUPLED RECEPTOR 157-RELATED"/>
    <property type="match status" value="1"/>
</dbReference>
<feature type="transmembrane region" description="Helical" evidence="6">
    <location>
        <begin position="166"/>
        <end position="186"/>
    </location>
</feature>
<feature type="transmembrane region" description="Helical" evidence="6">
    <location>
        <begin position="43"/>
        <end position="64"/>
    </location>
</feature>
<dbReference type="SUPFAM" id="SSF81321">
    <property type="entry name" value="Family A G protein-coupled receptor-like"/>
    <property type="match status" value="1"/>
</dbReference>
<name>A0A6G1KQZ6_9PLEO</name>
<dbReference type="PANTHER" id="PTHR23112:SF37">
    <property type="entry name" value="G PROTEIN-COUPLED RECEPTOR GPR1"/>
    <property type="match status" value="1"/>
</dbReference>
<feature type="transmembrane region" description="Helical" evidence="6">
    <location>
        <begin position="84"/>
        <end position="104"/>
    </location>
</feature>
<keyword evidence="3 6" id="KW-1133">Transmembrane helix</keyword>
<feature type="transmembrane region" description="Helical" evidence="6">
    <location>
        <begin position="116"/>
        <end position="139"/>
    </location>
</feature>
<dbReference type="InterPro" id="IPR023041">
    <property type="entry name" value="Glucose_rcpt_Git3-like_N"/>
</dbReference>
<dbReference type="GO" id="GO:0007189">
    <property type="term" value="P:adenylate cyclase-activating G protein-coupled receptor signaling pathway"/>
    <property type="evidence" value="ECO:0007669"/>
    <property type="project" value="TreeGrafter"/>
</dbReference>
<evidence type="ECO:0000313" key="8">
    <source>
        <dbReference type="EMBL" id="KAF2715258.1"/>
    </source>
</evidence>
<comment type="subcellular location">
    <subcellularLocation>
        <location evidence="1">Membrane</location>
        <topology evidence="1">Multi-pass membrane protein</topology>
    </subcellularLocation>
</comment>
<sequence length="413" mass="45808">MVVLAVAIPTLVGSICSLIAASFIFVCYFIFPFKPHFRHVLILNLATADFINALNNTISGIWYTAGGKFRIGSKCTANGFIGQLSVQGTDFAILLIAIVTVIVLKSPQYLPNTSLPSYIFLSLLVWIVPLTTSITGLALNAYGPVSGNWCWIKADRADLRYALTHGWRIGIIFTTIGLYAYLFCYFRQVFSVEQQPSTVSIKDHDTEHIMTAMANPNLFSGNMGLSAVRNSDETDESEGRNSMQAGPFELDSISTKEQEERKRAMEEAVQDMESRDLLAAAWATNFSPYNRPGRNPTHSDTAYEPNSQTDLNIPIGDISSRAPTYATDFASMNRARNKKIQRALLLNAYPIAYVLLWLPGLINRFVELGTGESSFVLQVLQSSTQFVGVANAITYGLNERVRRRVGNFLSRHN</sequence>
<keyword evidence="9" id="KW-1185">Reference proteome</keyword>
<accession>A0A6G1KQZ6</accession>
<dbReference type="EMBL" id="MU005764">
    <property type="protein sequence ID" value="KAF2715258.1"/>
    <property type="molecule type" value="Genomic_DNA"/>
</dbReference>
<keyword evidence="2 6" id="KW-0812">Transmembrane</keyword>
<evidence type="ECO:0000259" key="7">
    <source>
        <dbReference type="Pfam" id="PF11710"/>
    </source>
</evidence>
<evidence type="ECO:0000256" key="1">
    <source>
        <dbReference type="ARBA" id="ARBA00004141"/>
    </source>
</evidence>
<evidence type="ECO:0000256" key="5">
    <source>
        <dbReference type="SAM" id="MobiDB-lite"/>
    </source>
</evidence>
<dbReference type="OrthoDB" id="100006at2759"/>
<dbReference type="Gene3D" id="1.20.1070.10">
    <property type="entry name" value="Rhodopsin 7-helix transmembrane proteins"/>
    <property type="match status" value="1"/>
</dbReference>
<evidence type="ECO:0000313" key="9">
    <source>
        <dbReference type="Proteomes" id="UP000799428"/>
    </source>
</evidence>
<evidence type="ECO:0000256" key="6">
    <source>
        <dbReference type="SAM" id="Phobius"/>
    </source>
</evidence>
<evidence type="ECO:0000256" key="4">
    <source>
        <dbReference type="ARBA" id="ARBA00023136"/>
    </source>
</evidence>
<protein>
    <recommendedName>
        <fullName evidence="7">Glucose receptor Git3-like N-terminal domain-containing protein</fullName>
    </recommendedName>
</protein>
<gene>
    <name evidence="8" type="ORF">K504DRAFT_421848</name>
</gene>
<dbReference type="AlphaFoldDB" id="A0A6G1KQZ6"/>
<feature type="transmembrane region" description="Helical" evidence="6">
    <location>
        <begin position="6"/>
        <end position="31"/>
    </location>
</feature>
<feature type="region of interest" description="Disordered" evidence="5">
    <location>
        <begin position="228"/>
        <end position="250"/>
    </location>
</feature>
<feature type="domain" description="Glucose receptor Git3-like N-terminal" evidence="7">
    <location>
        <begin position="8"/>
        <end position="189"/>
    </location>
</feature>